<evidence type="ECO:0000259" key="6">
    <source>
        <dbReference type="PROSITE" id="PS51841"/>
    </source>
</evidence>
<dbReference type="Pfam" id="PF00932">
    <property type="entry name" value="LTD"/>
    <property type="match status" value="1"/>
</dbReference>
<reference evidence="8" key="1">
    <citation type="submission" date="2022-11" db="UniProtKB">
        <authorList>
            <consortium name="WormBaseParasite"/>
        </authorList>
    </citation>
    <scope>IDENTIFICATION</scope>
</reference>
<organism evidence="7 8">
    <name type="scientific">Meloidogyne javanica</name>
    <name type="common">Root-knot nematode worm</name>
    <dbReference type="NCBI Taxonomy" id="6303"/>
    <lineage>
        <taxon>Eukaryota</taxon>
        <taxon>Metazoa</taxon>
        <taxon>Ecdysozoa</taxon>
        <taxon>Nematoda</taxon>
        <taxon>Chromadorea</taxon>
        <taxon>Rhabditida</taxon>
        <taxon>Tylenchina</taxon>
        <taxon>Tylenchomorpha</taxon>
        <taxon>Tylenchoidea</taxon>
        <taxon>Meloidogynidae</taxon>
        <taxon>Meloidogyninae</taxon>
        <taxon>Meloidogyne</taxon>
        <taxon>Meloidogyne incognita group</taxon>
    </lineage>
</organism>
<dbReference type="GO" id="GO:0005200">
    <property type="term" value="F:structural constituent of cytoskeleton"/>
    <property type="evidence" value="ECO:0007669"/>
    <property type="project" value="TreeGrafter"/>
</dbReference>
<dbReference type="GO" id="GO:0090435">
    <property type="term" value="P:protein localization to nuclear envelope"/>
    <property type="evidence" value="ECO:0007669"/>
    <property type="project" value="TreeGrafter"/>
</dbReference>
<sequence>MSSKAQRSKAQREQAIHVDASADETPNLCVPGCIHELDYLKSLNDYLGSYMERVRTLETEKESLATRYDVKIEELRKQLEHLTRDKAKLQIEHDKATRGYEELKSRIPQLERQLKSAREDLELSRRSHDYEIDKMLLKHQVEMTHYGEEVQHEYETKLQEQLHAMRTDFDSRIAAQRAEIEDVFHGKLQEANNQAAKYREASARAREEVTSLGVRLRDLERSTKDHQWIVDGLNRRVKGLRSSSLFNGSGGGDGFMVVSKYGTKRGLSHEDFVSIGQNWTTTGYVVGDLIIEEHDVEGKFTQLYNKGDETIFVGNWIVWSTAGEDETTFKFPLRAKVLPGEHVTIWSSNANSEHQPPNSYVMEDQIWPHDRCIRTELLNPVREVKAWRKSVLNQSFNGVKNGSDADKNCVM</sequence>
<dbReference type="PANTHER" id="PTHR45721:SF11">
    <property type="entry name" value="LAMIN DM0-RELATED"/>
    <property type="match status" value="1"/>
</dbReference>
<dbReference type="GO" id="GO:0031507">
    <property type="term" value="P:heterochromatin formation"/>
    <property type="evidence" value="ECO:0007669"/>
    <property type="project" value="TreeGrafter"/>
</dbReference>
<dbReference type="InterPro" id="IPR001322">
    <property type="entry name" value="Lamin_tail_dom"/>
</dbReference>
<dbReference type="InterPro" id="IPR036415">
    <property type="entry name" value="Lamin_tail_dom_sf"/>
</dbReference>
<proteinExistence type="predicted"/>
<dbReference type="GO" id="GO:0005882">
    <property type="term" value="C:intermediate filament"/>
    <property type="evidence" value="ECO:0007669"/>
    <property type="project" value="UniProtKB-KW"/>
</dbReference>
<dbReference type="Gene3D" id="1.20.5.500">
    <property type="entry name" value="Single helix bin"/>
    <property type="match status" value="1"/>
</dbReference>
<dbReference type="Proteomes" id="UP000887561">
    <property type="component" value="Unplaced"/>
</dbReference>
<dbReference type="Gene3D" id="1.20.5.1160">
    <property type="entry name" value="Vasodilator-stimulated phosphoprotein"/>
    <property type="match status" value="1"/>
</dbReference>
<dbReference type="GO" id="GO:0051664">
    <property type="term" value="P:nuclear pore localization"/>
    <property type="evidence" value="ECO:0007669"/>
    <property type="project" value="TreeGrafter"/>
</dbReference>
<keyword evidence="3 5" id="KW-0175">Coiled coil</keyword>
<evidence type="ECO:0000256" key="1">
    <source>
        <dbReference type="ARBA" id="ARBA00004123"/>
    </source>
</evidence>
<dbReference type="PROSITE" id="PS51841">
    <property type="entry name" value="LTD"/>
    <property type="match status" value="1"/>
</dbReference>
<accession>A0A915MGU6</accession>
<dbReference type="GO" id="GO:0005652">
    <property type="term" value="C:nuclear lamina"/>
    <property type="evidence" value="ECO:0007669"/>
    <property type="project" value="TreeGrafter"/>
</dbReference>
<protein>
    <submittedName>
        <fullName evidence="8">LTD domain-containing protein</fullName>
    </submittedName>
</protein>
<dbReference type="AlphaFoldDB" id="A0A915MGU6"/>
<dbReference type="SUPFAM" id="SSF74853">
    <property type="entry name" value="Lamin A/C globular tail domain"/>
    <property type="match status" value="1"/>
</dbReference>
<keyword evidence="7" id="KW-1185">Reference proteome</keyword>
<dbReference type="Gene3D" id="2.60.40.1260">
    <property type="entry name" value="Lamin Tail domain"/>
    <property type="match status" value="1"/>
</dbReference>
<comment type="subcellular location">
    <subcellularLocation>
        <location evidence="1">Nucleus</location>
    </subcellularLocation>
</comment>
<evidence type="ECO:0000256" key="3">
    <source>
        <dbReference type="ARBA" id="ARBA00023054"/>
    </source>
</evidence>
<dbReference type="GO" id="GO:0007097">
    <property type="term" value="P:nuclear migration"/>
    <property type="evidence" value="ECO:0007669"/>
    <property type="project" value="TreeGrafter"/>
</dbReference>
<keyword evidence="2" id="KW-0403">Intermediate filament</keyword>
<dbReference type="InterPro" id="IPR039008">
    <property type="entry name" value="IF_rod_dom"/>
</dbReference>
<keyword evidence="4" id="KW-0539">Nucleus</keyword>
<dbReference type="Pfam" id="PF00038">
    <property type="entry name" value="Filament"/>
    <property type="match status" value="1"/>
</dbReference>
<dbReference type="GO" id="GO:0006998">
    <property type="term" value="P:nuclear envelope organization"/>
    <property type="evidence" value="ECO:0007669"/>
    <property type="project" value="TreeGrafter"/>
</dbReference>
<evidence type="ECO:0000256" key="2">
    <source>
        <dbReference type="ARBA" id="ARBA00022754"/>
    </source>
</evidence>
<evidence type="ECO:0000313" key="8">
    <source>
        <dbReference type="WBParaSite" id="scaffold35925_cov172.g22892"/>
    </source>
</evidence>
<evidence type="ECO:0000313" key="7">
    <source>
        <dbReference type="Proteomes" id="UP000887561"/>
    </source>
</evidence>
<dbReference type="PANTHER" id="PTHR45721">
    <property type="entry name" value="LAMIN DM0-RELATED"/>
    <property type="match status" value="1"/>
</dbReference>
<dbReference type="WBParaSite" id="scaffold35925_cov172.g22892">
    <property type="protein sequence ID" value="scaffold35925_cov172.g22892"/>
    <property type="gene ID" value="scaffold35925_cov172.g22892"/>
</dbReference>
<feature type="coiled-coil region" evidence="5">
    <location>
        <begin position="65"/>
        <end position="127"/>
    </location>
</feature>
<evidence type="ECO:0000256" key="5">
    <source>
        <dbReference type="SAM" id="Coils"/>
    </source>
</evidence>
<feature type="domain" description="LTD" evidence="6">
    <location>
        <begin position="273"/>
        <end position="396"/>
    </location>
</feature>
<name>A0A915MGU6_MELJA</name>
<evidence type="ECO:0000256" key="4">
    <source>
        <dbReference type="ARBA" id="ARBA00023242"/>
    </source>
</evidence>